<dbReference type="STRING" id="1802306.A3C72_00570"/>
<proteinExistence type="predicted"/>
<dbReference type="Proteomes" id="UP000177130">
    <property type="component" value="Unassembled WGS sequence"/>
</dbReference>
<accession>A0A1G2MHL5</accession>
<name>A0A1G2MHL5_9BACT</name>
<evidence type="ECO:0000313" key="2">
    <source>
        <dbReference type="Proteomes" id="UP000177130"/>
    </source>
</evidence>
<dbReference type="AlphaFoldDB" id="A0A1G2MHL5"/>
<comment type="caution">
    <text evidence="1">The sequence shown here is derived from an EMBL/GenBank/DDBJ whole genome shotgun (WGS) entry which is preliminary data.</text>
</comment>
<sequence length="59" mass="7106">MINRKEFFMKKCKTFSEDEVRQVKEIADQMRRVLEYLQPLVRHDHVVPPRGFISSRKSA</sequence>
<organism evidence="1 2">
    <name type="scientific">Candidatus Taylorbacteria bacterium RIFCSPHIGHO2_02_FULL_43_32b</name>
    <dbReference type="NCBI Taxonomy" id="1802306"/>
    <lineage>
        <taxon>Bacteria</taxon>
        <taxon>Candidatus Tayloriibacteriota</taxon>
    </lineage>
</organism>
<reference evidence="1 2" key="1">
    <citation type="journal article" date="2016" name="Nat. Commun.">
        <title>Thousands of microbial genomes shed light on interconnected biogeochemical processes in an aquifer system.</title>
        <authorList>
            <person name="Anantharaman K."/>
            <person name="Brown C.T."/>
            <person name="Hug L.A."/>
            <person name="Sharon I."/>
            <person name="Castelle C.J."/>
            <person name="Probst A.J."/>
            <person name="Thomas B.C."/>
            <person name="Singh A."/>
            <person name="Wilkins M.J."/>
            <person name="Karaoz U."/>
            <person name="Brodie E.L."/>
            <person name="Williams K.H."/>
            <person name="Hubbard S.S."/>
            <person name="Banfield J.F."/>
        </authorList>
    </citation>
    <scope>NUCLEOTIDE SEQUENCE [LARGE SCALE GENOMIC DNA]</scope>
</reference>
<dbReference type="EMBL" id="MHRK01000037">
    <property type="protein sequence ID" value="OHA23333.1"/>
    <property type="molecule type" value="Genomic_DNA"/>
</dbReference>
<protein>
    <submittedName>
        <fullName evidence="1">Uncharacterized protein</fullName>
    </submittedName>
</protein>
<gene>
    <name evidence="1" type="ORF">A3C72_00570</name>
</gene>
<evidence type="ECO:0000313" key="1">
    <source>
        <dbReference type="EMBL" id="OHA23333.1"/>
    </source>
</evidence>